<dbReference type="AlphaFoldDB" id="A0AAD7ACB0"/>
<comment type="caution">
    <text evidence="1">The sequence shown here is derived from an EMBL/GenBank/DDBJ whole genome shotgun (WGS) entry which is preliminary data.</text>
</comment>
<keyword evidence="2" id="KW-1185">Reference proteome</keyword>
<evidence type="ECO:0000313" key="2">
    <source>
        <dbReference type="Proteomes" id="UP001218218"/>
    </source>
</evidence>
<protein>
    <submittedName>
        <fullName evidence="1">Uncharacterized protein</fullName>
    </submittedName>
</protein>
<dbReference type="EMBL" id="JARIHO010000010">
    <property type="protein sequence ID" value="KAJ7354678.1"/>
    <property type="molecule type" value="Genomic_DNA"/>
</dbReference>
<accession>A0AAD7ACB0</accession>
<organism evidence="1 2">
    <name type="scientific">Mycena albidolilacea</name>
    <dbReference type="NCBI Taxonomy" id="1033008"/>
    <lineage>
        <taxon>Eukaryota</taxon>
        <taxon>Fungi</taxon>
        <taxon>Dikarya</taxon>
        <taxon>Basidiomycota</taxon>
        <taxon>Agaricomycotina</taxon>
        <taxon>Agaricomycetes</taxon>
        <taxon>Agaricomycetidae</taxon>
        <taxon>Agaricales</taxon>
        <taxon>Marasmiineae</taxon>
        <taxon>Mycenaceae</taxon>
        <taxon>Mycena</taxon>
    </lineage>
</organism>
<dbReference type="Proteomes" id="UP001218218">
    <property type="component" value="Unassembled WGS sequence"/>
</dbReference>
<name>A0AAD7ACB0_9AGAR</name>
<dbReference type="InterPro" id="IPR032675">
    <property type="entry name" value="LRR_dom_sf"/>
</dbReference>
<gene>
    <name evidence="1" type="ORF">DFH08DRAFT_855705</name>
</gene>
<evidence type="ECO:0000313" key="1">
    <source>
        <dbReference type="EMBL" id="KAJ7354678.1"/>
    </source>
</evidence>
<reference evidence="1" key="1">
    <citation type="submission" date="2023-03" db="EMBL/GenBank/DDBJ databases">
        <title>Massive genome expansion in bonnet fungi (Mycena s.s.) driven by repeated elements and novel gene families across ecological guilds.</title>
        <authorList>
            <consortium name="Lawrence Berkeley National Laboratory"/>
            <person name="Harder C.B."/>
            <person name="Miyauchi S."/>
            <person name="Viragh M."/>
            <person name="Kuo A."/>
            <person name="Thoen E."/>
            <person name="Andreopoulos B."/>
            <person name="Lu D."/>
            <person name="Skrede I."/>
            <person name="Drula E."/>
            <person name="Henrissat B."/>
            <person name="Morin E."/>
            <person name="Kohler A."/>
            <person name="Barry K."/>
            <person name="LaButti K."/>
            <person name="Morin E."/>
            <person name="Salamov A."/>
            <person name="Lipzen A."/>
            <person name="Mereny Z."/>
            <person name="Hegedus B."/>
            <person name="Baldrian P."/>
            <person name="Stursova M."/>
            <person name="Weitz H."/>
            <person name="Taylor A."/>
            <person name="Grigoriev I.V."/>
            <person name="Nagy L.G."/>
            <person name="Martin F."/>
            <person name="Kauserud H."/>
        </authorList>
    </citation>
    <scope>NUCLEOTIDE SEQUENCE</scope>
    <source>
        <strain evidence="1">CBHHK002</strain>
    </source>
</reference>
<sequence>MPKFIYNATVGPDRLVDATHSPSFPTMETAPLEIWTEIFAFACTDDGTTGRALSAVSRTVHIISMPLKYQSLCVVGPDRLLKLLAVLSAIPSETRRVRHLFVASSEKGADVRGGDHSAERCRQLHIDPELDVTDQALFRILHFVSSSLETLHIHRTEVHRPSILIDMELPRLSSLTLHGTFQSTNLRHPSTFPSLRRICLHHFVHHPVKFLEQIVHAAPSMTHLHVPQCSFSTYEIQVALGILQPAGDASRLPKSLRNLVIELDPVPTSLDSWAGNIRGEQCRRKFLKIAQRDTRVRTVDGRNYWMSVAEAKEKWLEDISC</sequence>
<dbReference type="Gene3D" id="3.80.10.10">
    <property type="entry name" value="Ribonuclease Inhibitor"/>
    <property type="match status" value="1"/>
</dbReference>
<proteinExistence type="predicted"/>
<dbReference type="SUPFAM" id="SSF52047">
    <property type="entry name" value="RNI-like"/>
    <property type="match status" value="1"/>
</dbReference>